<accession>A0A6M3Y304</accession>
<sequence>MTDLTEARERLDVMLDEIQNLKALVVLMEIERDAYREALEAILAHVEEKRTNAKTRPTLIKEIAERALAGGKR</sequence>
<evidence type="ECO:0000256" key="1">
    <source>
        <dbReference type="SAM" id="Coils"/>
    </source>
</evidence>
<gene>
    <name evidence="2" type="ORF">TM448B04489_0004</name>
</gene>
<feature type="coiled-coil region" evidence="1">
    <location>
        <begin position="1"/>
        <end position="56"/>
    </location>
</feature>
<keyword evidence="1" id="KW-0175">Coiled coil</keyword>
<evidence type="ECO:0000313" key="2">
    <source>
        <dbReference type="EMBL" id="QJI03404.1"/>
    </source>
</evidence>
<organism evidence="2">
    <name type="scientific">viral metagenome</name>
    <dbReference type="NCBI Taxonomy" id="1070528"/>
    <lineage>
        <taxon>unclassified sequences</taxon>
        <taxon>metagenomes</taxon>
        <taxon>organismal metagenomes</taxon>
    </lineage>
</organism>
<dbReference type="EMBL" id="MT145085">
    <property type="protein sequence ID" value="QJI03404.1"/>
    <property type="molecule type" value="Genomic_DNA"/>
</dbReference>
<protein>
    <submittedName>
        <fullName evidence="2">Uncharacterized protein</fullName>
    </submittedName>
</protein>
<name>A0A6M3Y304_9ZZZZ</name>
<reference evidence="2" key="1">
    <citation type="submission" date="2020-03" db="EMBL/GenBank/DDBJ databases">
        <title>The deep terrestrial virosphere.</title>
        <authorList>
            <person name="Holmfeldt K."/>
            <person name="Nilsson E."/>
            <person name="Simone D."/>
            <person name="Lopez-Fernandez M."/>
            <person name="Wu X."/>
            <person name="de Brujin I."/>
            <person name="Lundin D."/>
            <person name="Andersson A."/>
            <person name="Bertilsson S."/>
            <person name="Dopson M."/>
        </authorList>
    </citation>
    <scope>NUCLEOTIDE SEQUENCE</scope>
    <source>
        <strain evidence="2">TM448B04489</strain>
    </source>
</reference>
<dbReference type="AlphaFoldDB" id="A0A6M3Y304"/>
<proteinExistence type="predicted"/>